<comment type="caution">
    <text evidence="1">The sequence shown here is derived from an EMBL/GenBank/DDBJ whole genome shotgun (WGS) entry which is preliminary data.</text>
</comment>
<dbReference type="Proteomes" id="UP001172102">
    <property type="component" value="Unassembled WGS sequence"/>
</dbReference>
<proteinExistence type="predicted"/>
<protein>
    <submittedName>
        <fullName evidence="1">Uncharacterized protein</fullName>
    </submittedName>
</protein>
<dbReference type="EMBL" id="JAUKUA010000007">
    <property type="protein sequence ID" value="KAK0705256.1"/>
    <property type="molecule type" value="Genomic_DNA"/>
</dbReference>
<sequence>MNEYWVVGPSTCLSKTINHKWESSFKKSFHLFCFGKWQRRNWGRARAILSRRASQSGDLSAPSPARAMPLLGHDKSTLASSQGGAIYDYGKLSYWKHKRKHASPKISACKQRGRCTPNLLCGQSGLGMCSCDLFTVKFSETKLAYPRYPPQTTTEKEGMTIRKCQKNSSSKMAKRMPLVTTGIEPDVGVEPTTLRCLAV</sequence>
<dbReference type="AlphaFoldDB" id="A0AA39ZX29"/>
<gene>
    <name evidence="1" type="ORF">B0H67DRAFT_376987</name>
</gene>
<organism evidence="1 2">
    <name type="scientific">Lasiosphaeris hirsuta</name>
    <dbReference type="NCBI Taxonomy" id="260670"/>
    <lineage>
        <taxon>Eukaryota</taxon>
        <taxon>Fungi</taxon>
        <taxon>Dikarya</taxon>
        <taxon>Ascomycota</taxon>
        <taxon>Pezizomycotina</taxon>
        <taxon>Sordariomycetes</taxon>
        <taxon>Sordariomycetidae</taxon>
        <taxon>Sordariales</taxon>
        <taxon>Lasiosphaeriaceae</taxon>
        <taxon>Lasiosphaeris</taxon>
    </lineage>
</organism>
<evidence type="ECO:0000313" key="1">
    <source>
        <dbReference type="EMBL" id="KAK0705256.1"/>
    </source>
</evidence>
<name>A0AA39ZX29_9PEZI</name>
<keyword evidence="2" id="KW-1185">Reference proteome</keyword>
<reference evidence="1" key="1">
    <citation type="submission" date="2023-06" db="EMBL/GenBank/DDBJ databases">
        <title>Genome-scale phylogeny and comparative genomics of the fungal order Sordariales.</title>
        <authorList>
            <consortium name="Lawrence Berkeley National Laboratory"/>
            <person name="Hensen N."/>
            <person name="Bonometti L."/>
            <person name="Westerberg I."/>
            <person name="Brannstrom I.O."/>
            <person name="Guillou S."/>
            <person name="Cros-Aarteil S."/>
            <person name="Calhoun S."/>
            <person name="Haridas S."/>
            <person name="Kuo A."/>
            <person name="Mondo S."/>
            <person name="Pangilinan J."/>
            <person name="Riley R."/>
            <person name="Labutti K."/>
            <person name="Andreopoulos B."/>
            <person name="Lipzen A."/>
            <person name="Chen C."/>
            <person name="Yanf M."/>
            <person name="Daum C."/>
            <person name="Ng V."/>
            <person name="Clum A."/>
            <person name="Steindorff A."/>
            <person name="Ohm R."/>
            <person name="Martin F."/>
            <person name="Silar P."/>
            <person name="Natvig D."/>
            <person name="Lalanne C."/>
            <person name="Gautier V."/>
            <person name="Ament-Velasquez S.L."/>
            <person name="Kruys A."/>
            <person name="Hutchinson M.I."/>
            <person name="Powell A.J."/>
            <person name="Barry K."/>
            <person name="Miller A.N."/>
            <person name="Grigoriev I.V."/>
            <person name="Debuchy R."/>
            <person name="Gladieux P."/>
            <person name="Thoren M.H."/>
            <person name="Johannesson H."/>
        </authorList>
    </citation>
    <scope>NUCLEOTIDE SEQUENCE</scope>
    <source>
        <strain evidence="1">SMH4607-1</strain>
    </source>
</reference>
<evidence type="ECO:0000313" key="2">
    <source>
        <dbReference type="Proteomes" id="UP001172102"/>
    </source>
</evidence>
<accession>A0AA39ZX29</accession>